<dbReference type="AlphaFoldDB" id="L2FSV5"/>
<organism evidence="2">
    <name type="scientific">Colletotrichum fructicola (strain Nara gc5)</name>
    <name type="common">Anthracnose fungus</name>
    <name type="synonym">Colletotrichum gloeosporioides (strain Nara gc5)</name>
    <dbReference type="NCBI Taxonomy" id="1213859"/>
    <lineage>
        <taxon>Eukaryota</taxon>
        <taxon>Fungi</taxon>
        <taxon>Dikarya</taxon>
        <taxon>Ascomycota</taxon>
        <taxon>Pezizomycotina</taxon>
        <taxon>Sordariomycetes</taxon>
        <taxon>Hypocreomycetidae</taxon>
        <taxon>Glomerellales</taxon>
        <taxon>Glomerellaceae</taxon>
        <taxon>Colletotrichum</taxon>
        <taxon>Colletotrichum gloeosporioides species complex</taxon>
    </lineage>
</organism>
<protein>
    <recommendedName>
        <fullName evidence="1">HNH nuclease domain-containing protein</fullName>
    </recommendedName>
</protein>
<accession>L2FSV5</accession>
<dbReference type="Pfam" id="PF13391">
    <property type="entry name" value="HNH_2"/>
    <property type="match status" value="1"/>
</dbReference>
<dbReference type="HOGENOM" id="CLU_052196_0_0_1"/>
<dbReference type="InterPro" id="IPR003615">
    <property type="entry name" value="HNH_nuc"/>
</dbReference>
<dbReference type="EMBL" id="KB020858">
    <property type="protein sequence ID" value="ELA29489.1"/>
    <property type="molecule type" value="Genomic_DNA"/>
</dbReference>
<proteinExistence type="predicted"/>
<sequence length="457" mass="52291">MRGRLDRFDEEDLIERQELVQRTLQTCLSDPNLAGVRFEDDIRLLGQAKGWCTLLAMNLDLLRGLDQKLQNPSSKVASFSRFLNLLINIHELVWWLSKRPTEPREHPHGRSEAERQKALDRDGGRCLFTKAICEVYHIVPFWTLKRPTMFRKLLSTMELLFGEGTGPRFRSSFTSRNADNTAPGENNIVDKCSNMLCLSPELHRFWEKGLFAIEPVGHCRRLKGCGDSGEVLDMKLSELDLDGISREEDEEIDAKLSAMFTSTSDTKPVITHSIPSKRSSQVDMDLDLNAKKPRTDEKGKTSDIFSKARPLLKQDMDDRYEYGIVLRLHWLPATTLTKLDAKSPPIDTNPRHIQAPDDSFTLQHYTFSGRSVADERIIRIWAKNPDELPDWDALQLQWVALRILRLGGAADPGIYDPHWTDDDENFSLRVENDSESLVQELVDEMASSARYSTNTYE</sequence>
<evidence type="ECO:0000259" key="1">
    <source>
        <dbReference type="Pfam" id="PF13391"/>
    </source>
</evidence>
<gene>
    <name evidence="2" type="ORF">CGGC5_1169</name>
</gene>
<name>L2FSV5_COLFN</name>
<evidence type="ECO:0000313" key="2">
    <source>
        <dbReference type="EMBL" id="ELA29489.1"/>
    </source>
</evidence>
<reference evidence="2" key="1">
    <citation type="submission" date="2012-08" db="EMBL/GenBank/DDBJ databases">
        <title>Genome analysis of Colletotrichum orbiculare and Colletotrichum fructicola.</title>
        <authorList>
            <person name="Gan P.H.P."/>
            <person name="Ikeda K."/>
            <person name="Irieda H."/>
            <person name="Narusaka M."/>
            <person name="O'Connell R.J."/>
            <person name="Narusaka Y."/>
            <person name="Takano Y."/>
            <person name="Kubo Y."/>
            <person name="Shirasu K."/>
        </authorList>
    </citation>
    <scope>NUCLEOTIDE SEQUENCE</scope>
    <source>
        <strain evidence="2">Nara gc5</strain>
    </source>
</reference>
<feature type="domain" description="HNH nuclease" evidence="1">
    <location>
        <begin position="126"/>
        <end position="214"/>
    </location>
</feature>